<sequence>MTKYALILKTQDSQNEYRYVLDLNPIQENNPEQVFNLEIRESLRNNLQKQSLCKINDTYLNRAIANWIQDIKEGYRDSLITLDLPSLLATNLSNLQETGNQKIPALIEPSISDIEPCGGMLPLLLFS</sequence>
<gene>
    <name evidence="1" type="ORF">Chro_3938</name>
</gene>
<name>K9U2P6_CHRTP</name>
<dbReference type="OrthoDB" id="495821at2"/>
<dbReference type="InParanoid" id="K9U2P6"/>
<dbReference type="RefSeq" id="WP_015155890.1">
    <property type="nucleotide sequence ID" value="NC_019695.1"/>
</dbReference>
<dbReference type="STRING" id="251229.Chro_3938"/>
<dbReference type="KEGG" id="cthe:Chro_3938"/>
<organism evidence="1 2">
    <name type="scientific">Chroococcidiopsis thermalis (strain PCC 7203)</name>
    <dbReference type="NCBI Taxonomy" id="251229"/>
    <lineage>
        <taxon>Bacteria</taxon>
        <taxon>Bacillati</taxon>
        <taxon>Cyanobacteriota</taxon>
        <taxon>Cyanophyceae</taxon>
        <taxon>Chroococcidiopsidales</taxon>
        <taxon>Chroococcidiopsidaceae</taxon>
        <taxon>Chroococcidiopsis</taxon>
    </lineage>
</organism>
<dbReference type="eggNOG" id="ENOG5032W9B">
    <property type="taxonomic scope" value="Bacteria"/>
</dbReference>
<proteinExistence type="predicted"/>
<dbReference type="HOGENOM" id="CLU_1925152_0_0_3"/>
<accession>K9U2P6</accession>
<dbReference type="EMBL" id="CP003597">
    <property type="protein sequence ID" value="AFY89347.1"/>
    <property type="molecule type" value="Genomic_DNA"/>
</dbReference>
<protein>
    <submittedName>
        <fullName evidence="1">Uncharacterized protein</fullName>
    </submittedName>
</protein>
<evidence type="ECO:0000313" key="2">
    <source>
        <dbReference type="Proteomes" id="UP000010384"/>
    </source>
</evidence>
<dbReference type="PATRIC" id="fig|251229.3.peg.4598"/>
<keyword evidence="2" id="KW-1185">Reference proteome</keyword>
<dbReference type="AlphaFoldDB" id="K9U2P6"/>
<evidence type="ECO:0000313" key="1">
    <source>
        <dbReference type="EMBL" id="AFY89347.1"/>
    </source>
</evidence>
<dbReference type="Proteomes" id="UP000010384">
    <property type="component" value="Chromosome"/>
</dbReference>
<reference evidence="1 2" key="1">
    <citation type="submission" date="2012-06" db="EMBL/GenBank/DDBJ databases">
        <title>Finished chromosome of genome of Chroococcidiopsis thermalis PCC 7203.</title>
        <authorList>
            <consortium name="US DOE Joint Genome Institute"/>
            <person name="Gugger M."/>
            <person name="Coursin T."/>
            <person name="Rippka R."/>
            <person name="Tandeau De Marsac N."/>
            <person name="Huntemann M."/>
            <person name="Wei C.-L."/>
            <person name="Han J."/>
            <person name="Detter J.C."/>
            <person name="Han C."/>
            <person name="Tapia R."/>
            <person name="Davenport K."/>
            <person name="Daligault H."/>
            <person name="Erkkila T."/>
            <person name="Gu W."/>
            <person name="Munk A.C.C."/>
            <person name="Teshima H."/>
            <person name="Xu Y."/>
            <person name="Chain P."/>
            <person name="Chen A."/>
            <person name="Krypides N."/>
            <person name="Mavromatis K."/>
            <person name="Markowitz V."/>
            <person name="Szeto E."/>
            <person name="Ivanova N."/>
            <person name="Mikhailova N."/>
            <person name="Ovchinnikova G."/>
            <person name="Pagani I."/>
            <person name="Pati A."/>
            <person name="Goodwin L."/>
            <person name="Peters L."/>
            <person name="Pitluck S."/>
            <person name="Woyke T."/>
            <person name="Kerfeld C."/>
        </authorList>
    </citation>
    <scope>NUCLEOTIDE SEQUENCE [LARGE SCALE GENOMIC DNA]</scope>
    <source>
        <strain evidence="1 2">PCC 7203</strain>
    </source>
</reference>